<dbReference type="Pfam" id="PF00421">
    <property type="entry name" value="PSII"/>
    <property type="match status" value="1"/>
</dbReference>
<keyword evidence="7" id="KW-0472">Membrane</keyword>
<dbReference type="SUPFAM" id="SSF161077">
    <property type="entry name" value="Photosystem II antenna protein-like"/>
    <property type="match status" value="1"/>
</dbReference>
<dbReference type="InterPro" id="IPR000932">
    <property type="entry name" value="PS_antenna-like"/>
</dbReference>
<evidence type="ECO:0000256" key="3">
    <source>
        <dbReference type="ARBA" id="ARBA00022531"/>
    </source>
</evidence>
<keyword evidence="3" id="KW-0602">Photosynthesis</keyword>
<keyword evidence="4" id="KW-0812">Transmembrane</keyword>
<proteinExistence type="predicted"/>
<keyword evidence="8" id="KW-0604">Photosystem II</keyword>
<keyword evidence="6" id="KW-0157">Chromophore</keyword>
<dbReference type="EMBL" id="JBBWWR010000021">
    <property type="protein sequence ID" value="KAK8938010.1"/>
    <property type="molecule type" value="Genomic_DNA"/>
</dbReference>
<dbReference type="InterPro" id="IPR036001">
    <property type="entry name" value="PS_II_antenna-like_sf"/>
</dbReference>
<keyword evidence="2" id="KW-0148">Chlorophyll</keyword>
<protein>
    <submittedName>
        <fullName evidence="9">Photosystem II CP43 chlorophyll apoprotein</fullName>
    </submittedName>
</protein>
<keyword evidence="10" id="KW-1185">Reference proteome</keyword>
<organism evidence="9 10">
    <name type="scientific">Platanthera guangdongensis</name>
    <dbReference type="NCBI Taxonomy" id="2320717"/>
    <lineage>
        <taxon>Eukaryota</taxon>
        <taxon>Viridiplantae</taxon>
        <taxon>Streptophyta</taxon>
        <taxon>Embryophyta</taxon>
        <taxon>Tracheophyta</taxon>
        <taxon>Spermatophyta</taxon>
        <taxon>Magnoliopsida</taxon>
        <taxon>Liliopsida</taxon>
        <taxon>Asparagales</taxon>
        <taxon>Orchidaceae</taxon>
        <taxon>Orchidoideae</taxon>
        <taxon>Orchideae</taxon>
        <taxon>Orchidinae</taxon>
        <taxon>Platanthera</taxon>
    </lineage>
</organism>
<evidence type="ECO:0000256" key="5">
    <source>
        <dbReference type="ARBA" id="ARBA00022989"/>
    </source>
</evidence>
<evidence type="ECO:0000256" key="8">
    <source>
        <dbReference type="ARBA" id="ARBA00023276"/>
    </source>
</evidence>
<evidence type="ECO:0000313" key="10">
    <source>
        <dbReference type="Proteomes" id="UP001412067"/>
    </source>
</evidence>
<evidence type="ECO:0000256" key="7">
    <source>
        <dbReference type="ARBA" id="ARBA00023136"/>
    </source>
</evidence>
<sequence>MSHSSHKSNANVLTVLARPRRLEMPKAHQMLISIQARQFDHVNNPHEHQILQGKIFAQTAEAKLSRSDRSEGWIVSVDNLEDIIGGHVWLGSICILGGIWHILTKPFAWSRRAFGTLFANTGLYNYHSFSPTLSGSQWDYRDLDLRNPLHLLP</sequence>
<comment type="subcellular location">
    <subcellularLocation>
        <location evidence="1">Membrane</location>
        <topology evidence="1">Multi-pass membrane protein</topology>
    </subcellularLocation>
</comment>
<evidence type="ECO:0000313" key="9">
    <source>
        <dbReference type="EMBL" id="KAK8938010.1"/>
    </source>
</evidence>
<evidence type="ECO:0000256" key="1">
    <source>
        <dbReference type="ARBA" id="ARBA00004141"/>
    </source>
</evidence>
<keyword evidence="5" id="KW-1133">Transmembrane helix</keyword>
<evidence type="ECO:0000256" key="2">
    <source>
        <dbReference type="ARBA" id="ARBA00022494"/>
    </source>
</evidence>
<dbReference type="Proteomes" id="UP001412067">
    <property type="component" value="Unassembled WGS sequence"/>
</dbReference>
<accession>A0ABR2LDR0</accession>
<evidence type="ECO:0000256" key="6">
    <source>
        <dbReference type="ARBA" id="ARBA00022991"/>
    </source>
</evidence>
<gene>
    <name evidence="9" type="primary">psbC</name>
    <name evidence="9" type="ORF">KSP40_PGU017475</name>
</gene>
<comment type="caution">
    <text evidence="9">The sequence shown here is derived from an EMBL/GenBank/DDBJ whole genome shotgun (WGS) entry which is preliminary data.</text>
</comment>
<evidence type="ECO:0000256" key="4">
    <source>
        <dbReference type="ARBA" id="ARBA00022692"/>
    </source>
</evidence>
<name>A0ABR2LDR0_9ASPA</name>
<reference evidence="9 10" key="1">
    <citation type="journal article" date="2022" name="Nat. Plants">
        <title>Genomes of leafy and leafless Platanthera orchids illuminate the evolution of mycoheterotrophy.</title>
        <authorList>
            <person name="Li M.H."/>
            <person name="Liu K.W."/>
            <person name="Li Z."/>
            <person name="Lu H.C."/>
            <person name="Ye Q.L."/>
            <person name="Zhang D."/>
            <person name="Wang J.Y."/>
            <person name="Li Y.F."/>
            <person name="Zhong Z.M."/>
            <person name="Liu X."/>
            <person name="Yu X."/>
            <person name="Liu D.K."/>
            <person name="Tu X.D."/>
            <person name="Liu B."/>
            <person name="Hao Y."/>
            <person name="Liao X.Y."/>
            <person name="Jiang Y.T."/>
            <person name="Sun W.H."/>
            <person name="Chen J."/>
            <person name="Chen Y.Q."/>
            <person name="Ai Y."/>
            <person name="Zhai J.W."/>
            <person name="Wu S.S."/>
            <person name="Zhou Z."/>
            <person name="Hsiao Y.Y."/>
            <person name="Wu W.L."/>
            <person name="Chen Y.Y."/>
            <person name="Lin Y.F."/>
            <person name="Hsu J.L."/>
            <person name="Li C.Y."/>
            <person name="Wang Z.W."/>
            <person name="Zhao X."/>
            <person name="Zhong W.Y."/>
            <person name="Ma X.K."/>
            <person name="Ma L."/>
            <person name="Huang J."/>
            <person name="Chen G.Z."/>
            <person name="Huang M.Z."/>
            <person name="Huang L."/>
            <person name="Peng D.H."/>
            <person name="Luo Y.B."/>
            <person name="Zou S.Q."/>
            <person name="Chen S.P."/>
            <person name="Lan S."/>
            <person name="Tsai W.C."/>
            <person name="Van de Peer Y."/>
            <person name="Liu Z.J."/>
        </authorList>
    </citation>
    <scope>NUCLEOTIDE SEQUENCE [LARGE SCALE GENOMIC DNA]</scope>
    <source>
        <strain evidence="9">Lor288</strain>
    </source>
</reference>